<dbReference type="EMBL" id="WIXP02000003">
    <property type="protein sequence ID" value="KAF6213726.1"/>
    <property type="molecule type" value="Genomic_DNA"/>
</dbReference>
<evidence type="ECO:0000313" key="1">
    <source>
        <dbReference type="EMBL" id="KAF6213726.1"/>
    </source>
</evidence>
<reference evidence="1" key="1">
    <citation type="journal article" date="2021" name="Mol. Ecol. Resour.">
        <title>Apolygus lucorum genome provides insights into omnivorousness and mesophyll feeding.</title>
        <authorList>
            <person name="Liu Y."/>
            <person name="Liu H."/>
            <person name="Wang H."/>
            <person name="Huang T."/>
            <person name="Liu B."/>
            <person name="Yang B."/>
            <person name="Yin L."/>
            <person name="Li B."/>
            <person name="Zhang Y."/>
            <person name="Zhang S."/>
            <person name="Jiang F."/>
            <person name="Zhang X."/>
            <person name="Ren Y."/>
            <person name="Wang B."/>
            <person name="Wang S."/>
            <person name="Lu Y."/>
            <person name="Wu K."/>
            <person name="Fan W."/>
            <person name="Wang G."/>
        </authorList>
    </citation>
    <scope>NUCLEOTIDE SEQUENCE</scope>
    <source>
        <strain evidence="1">12Hb</strain>
    </source>
</reference>
<protein>
    <submittedName>
        <fullName evidence="1">Uncharacterized protein</fullName>
    </submittedName>
</protein>
<sequence length="273" mass="31405">MPRNDLYLIESKPIAVCIQVLLEFLIFMIAALLWLTWITKDLKVESKAEAKSLAFSLPGYMQGWICLMVARLFGSRLKEKFCFSFYLASGIRFMTSAAVLFPEFTINWFPVVYGLIGLLCFITTIFHIVTQTKPERRQVRRLIRPDGTLEKEPVNEMMTLQQLEAYRDAIRNYMEKQDKKKDSDSDEEPYYVKSLSVISVRLSATKEPEEISVTRESIPSTSMIIESRGKSFDRLMGSIRSHSDVNPNMATLIAEQLEQERTAKSSLKRDESV</sequence>
<organism evidence="1 2">
    <name type="scientific">Apolygus lucorum</name>
    <name type="common">Small green plant bug</name>
    <name type="synonym">Lygocoris lucorum</name>
    <dbReference type="NCBI Taxonomy" id="248454"/>
    <lineage>
        <taxon>Eukaryota</taxon>
        <taxon>Metazoa</taxon>
        <taxon>Ecdysozoa</taxon>
        <taxon>Arthropoda</taxon>
        <taxon>Hexapoda</taxon>
        <taxon>Insecta</taxon>
        <taxon>Pterygota</taxon>
        <taxon>Neoptera</taxon>
        <taxon>Paraneoptera</taxon>
        <taxon>Hemiptera</taxon>
        <taxon>Heteroptera</taxon>
        <taxon>Panheteroptera</taxon>
        <taxon>Cimicomorpha</taxon>
        <taxon>Miridae</taxon>
        <taxon>Mirini</taxon>
        <taxon>Apolygus</taxon>
    </lineage>
</organism>
<keyword evidence="2" id="KW-1185">Reference proteome</keyword>
<evidence type="ECO:0000313" key="2">
    <source>
        <dbReference type="Proteomes" id="UP000466442"/>
    </source>
</evidence>
<accession>A0A6A4IR69</accession>
<dbReference type="Proteomes" id="UP000466442">
    <property type="component" value="Unassembled WGS sequence"/>
</dbReference>
<gene>
    <name evidence="1" type="ORF">GE061_011448</name>
</gene>
<comment type="caution">
    <text evidence="1">The sequence shown here is derived from an EMBL/GenBank/DDBJ whole genome shotgun (WGS) entry which is preliminary data.</text>
</comment>
<dbReference type="AlphaFoldDB" id="A0A6A4IR69"/>
<proteinExistence type="predicted"/>
<name>A0A6A4IR69_APOLU</name>